<feature type="domain" description="EGF-like" evidence="6">
    <location>
        <begin position="265"/>
        <end position="304"/>
    </location>
</feature>
<dbReference type="InterPro" id="IPR000152">
    <property type="entry name" value="EGF-type_Asp/Asn_hydroxyl_site"/>
</dbReference>
<dbReference type="Pfam" id="PF07645">
    <property type="entry name" value="EGF_CA"/>
    <property type="match status" value="4"/>
</dbReference>
<dbReference type="SUPFAM" id="SSF57196">
    <property type="entry name" value="EGF/Laminin"/>
    <property type="match status" value="1"/>
</dbReference>
<dbReference type="InterPro" id="IPR049883">
    <property type="entry name" value="NOTCH1_EGF-like"/>
</dbReference>
<evidence type="ECO:0000256" key="1">
    <source>
        <dbReference type="ARBA" id="ARBA00022536"/>
    </source>
</evidence>
<organism evidence="7 8">
    <name type="scientific">Tegillarca granosa</name>
    <name type="common">Malaysian cockle</name>
    <name type="synonym">Anadara granosa</name>
    <dbReference type="NCBI Taxonomy" id="220873"/>
    <lineage>
        <taxon>Eukaryota</taxon>
        <taxon>Metazoa</taxon>
        <taxon>Spiralia</taxon>
        <taxon>Lophotrochozoa</taxon>
        <taxon>Mollusca</taxon>
        <taxon>Bivalvia</taxon>
        <taxon>Autobranchia</taxon>
        <taxon>Pteriomorphia</taxon>
        <taxon>Arcoida</taxon>
        <taxon>Arcoidea</taxon>
        <taxon>Arcidae</taxon>
        <taxon>Tegillarca</taxon>
    </lineage>
</organism>
<comment type="caution">
    <text evidence="5">Lacks conserved residue(s) required for the propagation of feature annotation.</text>
</comment>
<reference evidence="7 8" key="1">
    <citation type="submission" date="2022-12" db="EMBL/GenBank/DDBJ databases">
        <title>Chromosome-level genome of Tegillarca granosa.</title>
        <authorList>
            <person name="Kim J."/>
        </authorList>
    </citation>
    <scope>NUCLEOTIDE SEQUENCE [LARGE SCALE GENOMIC DNA]</scope>
    <source>
        <strain evidence="7">Teg-2019</strain>
        <tissue evidence="7">Adductor muscle</tissue>
    </source>
</reference>
<evidence type="ECO:0000256" key="3">
    <source>
        <dbReference type="ARBA" id="ARBA00022737"/>
    </source>
</evidence>
<dbReference type="InterPro" id="IPR052235">
    <property type="entry name" value="Nephronectin_domain"/>
</dbReference>
<feature type="domain" description="EGF-like" evidence="6">
    <location>
        <begin position="205"/>
        <end position="248"/>
    </location>
</feature>
<dbReference type="PANTHER" id="PTHR24050:SF28">
    <property type="entry name" value="UROMODULIN-LIKE"/>
    <property type="match status" value="1"/>
</dbReference>
<evidence type="ECO:0000256" key="4">
    <source>
        <dbReference type="ARBA" id="ARBA00023157"/>
    </source>
</evidence>
<dbReference type="InterPro" id="IPR001881">
    <property type="entry name" value="EGF-like_Ca-bd_dom"/>
</dbReference>
<keyword evidence="2" id="KW-0732">Signal</keyword>
<keyword evidence="4 5" id="KW-1015">Disulfide bond</keyword>
<dbReference type="EMBL" id="JARBDR010000793">
    <property type="protein sequence ID" value="KAJ8307334.1"/>
    <property type="molecule type" value="Genomic_DNA"/>
</dbReference>
<comment type="caution">
    <text evidence="7">The sequence shown here is derived from an EMBL/GenBank/DDBJ whole genome shotgun (WGS) entry which is preliminary data.</text>
</comment>
<keyword evidence="3" id="KW-0677">Repeat</keyword>
<dbReference type="PROSITE" id="PS01187">
    <property type="entry name" value="EGF_CA"/>
    <property type="match status" value="2"/>
</dbReference>
<name>A0ABQ9EQN4_TEGGR</name>
<sequence length="440" mass="50297">MYCKVYMKATHLLVIKSNYPADDDECTNRICQHKCNNTKGGFVCSCHAGFMLDTDGFSCRVILSSIETTKSPENIRIYSSKKQALECEIRKWGINCANYCNCVNGECDPVFGCQCDAGFSGSKCNQDVNECKITGICNDPYKTCFNTYGSYDCRCKDGYYEENKICKKPSKYIHLPFSWIIFLTPSSIKRLAKELFLRYHYIIEDINECNDITLNQCDEKTTTCVDTIGNFTCVCNPGYFHDGLYKCKVSANFRLLTNIVVKIPNIDECSIGHPCEQICINNEGSYQCQCQNGFSIMDDRSHCKKIKGLITKRVSDYEHCPSFNCSYSCTLNNGISTCSCPSWSELDSDRKTCKGKLMEKSVYLRVRKFKFFYEVENAEFISISDALWIEVSILTCHTVMPTVYTLFIYYNNARKSFIVIGYDNARNFPANVLMTRIVFM</sequence>
<dbReference type="SMART" id="SM00179">
    <property type="entry name" value="EGF_CA"/>
    <property type="match status" value="4"/>
</dbReference>
<dbReference type="Gene3D" id="2.10.25.10">
    <property type="entry name" value="Laminin"/>
    <property type="match status" value="4"/>
</dbReference>
<dbReference type="Proteomes" id="UP001217089">
    <property type="component" value="Unassembled WGS sequence"/>
</dbReference>
<dbReference type="PROSITE" id="PS01186">
    <property type="entry name" value="EGF_2"/>
    <property type="match status" value="4"/>
</dbReference>
<dbReference type="PROSITE" id="PS50026">
    <property type="entry name" value="EGF_3"/>
    <property type="match status" value="4"/>
</dbReference>
<dbReference type="SMART" id="SM00181">
    <property type="entry name" value="EGF"/>
    <property type="match status" value="6"/>
</dbReference>
<evidence type="ECO:0000313" key="7">
    <source>
        <dbReference type="EMBL" id="KAJ8307334.1"/>
    </source>
</evidence>
<dbReference type="InterPro" id="IPR018097">
    <property type="entry name" value="EGF_Ca-bd_CS"/>
</dbReference>
<evidence type="ECO:0000256" key="2">
    <source>
        <dbReference type="ARBA" id="ARBA00022729"/>
    </source>
</evidence>
<keyword evidence="8" id="KW-1185">Reference proteome</keyword>
<accession>A0ABQ9EQN4</accession>
<feature type="domain" description="EGF-like" evidence="6">
    <location>
        <begin position="127"/>
        <end position="167"/>
    </location>
</feature>
<dbReference type="PROSITE" id="PS00010">
    <property type="entry name" value="ASX_HYDROXYL"/>
    <property type="match status" value="4"/>
</dbReference>
<evidence type="ECO:0000313" key="8">
    <source>
        <dbReference type="Proteomes" id="UP001217089"/>
    </source>
</evidence>
<dbReference type="InterPro" id="IPR000742">
    <property type="entry name" value="EGF"/>
</dbReference>
<dbReference type="CDD" id="cd00054">
    <property type="entry name" value="EGF_CA"/>
    <property type="match status" value="4"/>
</dbReference>
<evidence type="ECO:0000256" key="5">
    <source>
        <dbReference type="PROSITE-ProRule" id="PRU00076"/>
    </source>
</evidence>
<feature type="domain" description="EGF-like" evidence="6">
    <location>
        <begin position="22"/>
        <end position="56"/>
    </location>
</feature>
<dbReference type="InterPro" id="IPR009030">
    <property type="entry name" value="Growth_fac_rcpt_cys_sf"/>
</dbReference>
<feature type="disulfide bond" evidence="5">
    <location>
        <begin position="269"/>
        <end position="279"/>
    </location>
</feature>
<dbReference type="SUPFAM" id="SSF57184">
    <property type="entry name" value="Growth factor receptor domain"/>
    <property type="match status" value="2"/>
</dbReference>
<keyword evidence="1 5" id="KW-0245">EGF-like domain</keyword>
<protein>
    <recommendedName>
        <fullName evidence="6">EGF-like domain-containing protein</fullName>
    </recommendedName>
</protein>
<dbReference type="PANTHER" id="PTHR24050">
    <property type="entry name" value="PA14 DOMAIN-CONTAINING PROTEIN"/>
    <property type="match status" value="1"/>
</dbReference>
<dbReference type="PROSITE" id="PS00022">
    <property type="entry name" value="EGF_1"/>
    <property type="match status" value="1"/>
</dbReference>
<proteinExistence type="predicted"/>
<gene>
    <name evidence="7" type="ORF">KUTeg_015418</name>
</gene>
<evidence type="ECO:0000259" key="6">
    <source>
        <dbReference type="PROSITE" id="PS50026"/>
    </source>
</evidence>